<feature type="region of interest" description="Disordered" evidence="1">
    <location>
        <begin position="69"/>
        <end position="98"/>
    </location>
</feature>
<dbReference type="Proteomes" id="UP000738359">
    <property type="component" value="Unassembled WGS sequence"/>
</dbReference>
<dbReference type="EMBL" id="JAAAHY010000253">
    <property type="protein sequence ID" value="KAF9965456.1"/>
    <property type="molecule type" value="Genomic_DNA"/>
</dbReference>
<sequence>MHDPTAPMYSNIQYAPQPPSVYSVPRVEAYPSPAVHQQPPLSPYATANGQNLPFGLPLDQQVTPTFANIATDPRVDSGSGTGSSSSGNSIRYAPPPFPPPPFTPVAPIAQPIPFAGVPTTPGPTLINPQDISIAGFKQKTEGVESCDEILEDPYQLYRFFVAHNDRPTLQVNIIGHHMEKQENFERDSEGKFVSRDVYVEDFRMMYDLTPYISLRGIIYTTPDPKTEHIPTLREAMEQYAEEENPFKEMRMRKTIRWDFEDLKCAITHAIRSTNYRYTIDISFPSTNDVVVAKSASPLAKFMRSNWTKALCVLTCLGVCFYPARALYRKVRDKTVKSEFEMTISTRDFYLQNYWSIVDQIQYR</sequence>
<dbReference type="PANTHER" id="PTHR37848">
    <property type="entry name" value="EXPRESSED PROTEIN"/>
    <property type="match status" value="1"/>
</dbReference>
<protein>
    <submittedName>
        <fullName evidence="2">Uncharacterized protein</fullName>
    </submittedName>
</protein>
<name>A0A9P6J9N8_MORAP</name>
<dbReference type="PANTHER" id="PTHR37848:SF1">
    <property type="entry name" value="SUN DOMAIN-CONTAINING PROTEIN"/>
    <property type="match status" value="1"/>
</dbReference>
<proteinExistence type="predicted"/>
<dbReference type="AlphaFoldDB" id="A0A9P6J9N8"/>
<keyword evidence="3" id="KW-1185">Reference proteome</keyword>
<dbReference type="OrthoDB" id="203796at2759"/>
<comment type="caution">
    <text evidence="2">The sequence shown here is derived from an EMBL/GenBank/DDBJ whole genome shotgun (WGS) entry which is preliminary data.</text>
</comment>
<reference evidence="2" key="1">
    <citation type="journal article" date="2020" name="Fungal Divers.">
        <title>Resolving the Mortierellaceae phylogeny through synthesis of multi-gene phylogenetics and phylogenomics.</title>
        <authorList>
            <person name="Vandepol N."/>
            <person name="Liber J."/>
            <person name="Desiro A."/>
            <person name="Na H."/>
            <person name="Kennedy M."/>
            <person name="Barry K."/>
            <person name="Grigoriev I.V."/>
            <person name="Miller A.N."/>
            <person name="O'Donnell K."/>
            <person name="Stajich J.E."/>
            <person name="Bonito G."/>
        </authorList>
    </citation>
    <scope>NUCLEOTIDE SEQUENCE</scope>
    <source>
        <strain evidence="2">CK1249</strain>
    </source>
</reference>
<gene>
    <name evidence="2" type="ORF">BGZ70_004826</name>
</gene>
<evidence type="ECO:0000313" key="3">
    <source>
        <dbReference type="Proteomes" id="UP000738359"/>
    </source>
</evidence>
<organism evidence="2 3">
    <name type="scientific">Mortierella alpina</name>
    <name type="common">Oleaginous fungus</name>
    <name type="synonym">Mortierella renispora</name>
    <dbReference type="NCBI Taxonomy" id="64518"/>
    <lineage>
        <taxon>Eukaryota</taxon>
        <taxon>Fungi</taxon>
        <taxon>Fungi incertae sedis</taxon>
        <taxon>Mucoromycota</taxon>
        <taxon>Mortierellomycotina</taxon>
        <taxon>Mortierellomycetes</taxon>
        <taxon>Mortierellales</taxon>
        <taxon>Mortierellaceae</taxon>
        <taxon>Mortierella</taxon>
    </lineage>
</organism>
<evidence type="ECO:0000256" key="1">
    <source>
        <dbReference type="SAM" id="MobiDB-lite"/>
    </source>
</evidence>
<evidence type="ECO:0000313" key="2">
    <source>
        <dbReference type="EMBL" id="KAF9965456.1"/>
    </source>
</evidence>
<accession>A0A9P6J9N8</accession>